<name>A0AAE9Y7J2_9ACTN</name>
<sequence>MSPSPEEAPSEPTGADRTAVEPVDRDTERLSRLELFAVLLMALTAVMTAWSAFEASKWGGVMSIKFSEASATRTESVRNSNLANRQVTVDVDLFSSYVDAVASDDDAEAAFFRDRFPERLAVAVDAWEELRPLEDPDAPGTPFEMEEYVVEPALTADRLEREADQRSTEARTANQNGDNYTITSVLFATVILLAALSSKVRTARTGLVLIALAVVVFVASVGIIATYPIEI</sequence>
<feature type="transmembrane region" description="Helical" evidence="2">
    <location>
        <begin position="180"/>
        <end position="196"/>
    </location>
</feature>
<accession>A0AAE9Y7J2</accession>
<feature type="transmembrane region" description="Helical" evidence="2">
    <location>
        <begin position="208"/>
        <end position="229"/>
    </location>
</feature>
<keyword evidence="4" id="KW-1185">Reference proteome</keyword>
<feature type="transmembrane region" description="Helical" evidence="2">
    <location>
        <begin position="35"/>
        <end position="53"/>
    </location>
</feature>
<keyword evidence="2" id="KW-0812">Transmembrane</keyword>
<dbReference type="AlphaFoldDB" id="A0AAE9Y7J2"/>
<feature type="compositionally biased region" description="Low complexity" evidence="1">
    <location>
        <begin position="1"/>
        <end position="12"/>
    </location>
</feature>
<dbReference type="RefSeq" id="WP_272737677.1">
    <property type="nucleotide sequence ID" value="NZ_CP116942.1"/>
</dbReference>
<feature type="region of interest" description="Disordered" evidence="1">
    <location>
        <begin position="1"/>
        <end position="25"/>
    </location>
</feature>
<gene>
    <name evidence="3" type="ORF">PO878_05405</name>
</gene>
<protein>
    <submittedName>
        <fullName evidence="3">Uncharacterized protein</fullName>
    </submittedName>
</protein>
<evidence type="ECO:0000313" key="3">
    <source>
        <dbReference type="EMBL" id="WCO68160.1"/>
    </source>
</evidence>
<organism evidence="3 4">
    <name type="scientific">Iamia majanohamensis</name>
    <dbReference type="NCBI Taxonomy" id="467976"/>
    <lineage>
        <taxon>Bacteria</taxon>
        <taxon>Bacillati</taxon>
        <taxon>Actinomycetota</taxon>
        <taxon>Acidimicrobiia</taxon>
        <taxon>Acidimicrobiales</taxon>
        <taxon>Iamiaceae</taxon>
        <taxon>Iamia</taxon>
    </lineage>
</organism>
<dbReference type="EMBL" id="CP116942">
    <property type="protein sequence ID" value="WCO68160.1"/>
    <property type="molecule type" value="Genomic_DNA"/>
</dbReference>
<evidence type="ECO:0000256" key="1">
    <source>
        <dbReference type="SAM" id="MobiDB-lite"/>
    </source>
</evidence>
<keyword evidence="2" id="KW-1133">Transmembrane helix</keyword>
<proteinExistence type="predicted"/>
<keyword evidence="2" id="KW-0472">Membrane</keyword>
<dbReference type="KEGG" id="ima:PO878_05405"/>
<dbReference type="Proteomes" id="UP001216390">
    <property type="component" value="Chromosome"/>
</dbReference>
<evidence type="ECO:0000256" key="2">
    <source>
        <dbReference type="SAM" id="Phobius"/>
    </source>
</evidence>
<evidence type="ECO:0000313" key="4">
    <source>
        <dbReference type="Proteomes" id="UP001216390"/>
    </source>
</evidence>
<reference evidence="3" key="1">
    <citation type="submission" date="2023-01" db="EMBL/GenBank/DDBJ databases">
        <title>The diversity of Class Acidimicrobiia in South China Sea sediment environments and the proposal of Iamia marina sp. nov., a novel species of the genus Iamia.</title>
        <authorList>
            <person name="He Y."/>
            <person name="Tian X."/>
        </authorList>
    </citation>
    <scope>NUCLEOTIDE SEQUENCE</scope>
    <source>
        <strain evidence="3">DSM 19957</strain>
    </source>
</reference>